<organism evidence="9 10">
    <name type="scientific">Lachnellula suecica</name>
    <dbReference type="NCBI Taxonomy" id="602035"/>
    <lineage>
        <taxon>Eukaryota</taxon>
        <taxon>Fungi</taxon>
        <taxon>Dikarya</taxon>
        <taxon>Ascomycota</taxon>
        <taxon>Pezizomycotina</taxon>
        <taxon>Leotiomycetes</taxon>
        <taxon>Helotiales</taxon>
        <taxon>Lachnaceae</taxon>
        <taxon>Lachnellula</taxon>
    </lineage>
</organism>
<reference evidence="9 10" key="1">
    <citation type="submission" date="2018-05" db="EMBL/GenBank/DDBJ databases">
        <title>Genome sequencing and assembly of the regulated plant pathogen Lachnellula willkommii and related sister species for the development of diagnostic species identification markers.</title>
        <authorList>
            <person name="Giroux E."/>
            <person name="Bilodeau G."/>
        </authorList>
    </citation>
    <scope>NUCLEOTIDE SEQUENCE [LARGE SCALE GENOMIC DNA]</scope>
    <source>
        <strain evidence="9 10">CBS 268.59</strain>
    </source>
</reference>
<dbReference type="PANTHER" id="PTHR33048:SF42">
    <property type="entry name" value="INTEGRAL MEMBRANE PROTEIN"/>
    <property type="match status" value="1"/>
</dbReference>
<gene>
    <name evidence="9" type="ORF">LSUE1_G008985</name>
</gene>
<dbReference type="AlphaFoldDB" id="A0A8T9BW70"/>
<evidence type="ECO:0000256" key="3">
    <source>
        <dbReference type="ARBA" id="ARBA00022989"/>
    </source>
</evidence>
<evidence type="ECO:0000259" key="8">
    <source>
        <dbReference type="Pfam" id="PF20684"/>
    </source>
</evidence>
<dbReference type="OrthoDB" id="5429740at2759"/>
<dbReference type="GO" id="GO:0016020">
    <property type="term" value="C:membrane"/>
    <property type="evidence" value="ECO:0007669"/>
    <property type="project" value="UniProtKB-SubCell"/>
</dbReference>
<keyword evidence="2 7" id="KW-0812">Transmembrane</keyword>
<feature type="transmembrane region" description="Helical" evidence="7">
    <location>
        <begin position="211"/>
        <end position="230"/>
    </location>
</feature>
<proteinExistence type="inferred from homology"/>
<comment type="subcellular location">
    <subcellularLocation>
        <location evidence="1">Membrane</location>
        <topology evidence="1">Multi-pass membrane protein</topology>
    </subcellularLocation>
</comment>
<dbReference type="PANTHER" id="PTHR33048">
    <property type="entry name" value="PTH11-LIKE INTEGRAL MEMBRANE PROTEIN (AFU_ORTHOLOGUE AFUA_5G11245)"/>
    <property type="match status" value="1"/>
</dbReference>
<evidence type="ECO:0000256" key="2">
    <source>
        <dbReference type="ARBA" id="ARBA00022692"/>
    </source>
</evidence>
<evidence type="ECO:0000313" key="10">
    <source>
        <dbReference type="Proteomes" id="UP000469558"/>
    </source>
</evidence>
<feature type="transmembrane region" description="Helical" evidence="7">
    <location>
        <begin position="179"/>
        <end position="199"/>
    </location>
</feature>
<feature type="region of interest" description="Disordered" evidence="6">
    <location>
        <begin position="289"/>
        <end position="337"/>
    </location>
</feature>
<comment type="similarity">
    <text evidence="5">Belongs to the SAT4 family.</text>
</comment>
<keyword evidence="4 7" id="KW-0472">Membrane</keyword>
<feature type="compositionally biased region" description="Polar residues" evidence="6">
    <location>
        <begin position="327"/>
        <end position="336"/>
    </location>
</feature>
<feature type="compositionally biased region" description="Low complexity" evidence="6">
    <location>
        <begin position="293"/>
        <end position="311"/>
    </location>
</feature>
<feature type="transmembrane region" description="Helical" evidence="7">
    <location>
        <begin position="17"/>
        <end position="38"/>
    </location>
</feature>
<keyword evidence="3 7" id="KW-1133">Transmembrane helix</keyword>
<dbReference type="Pfam" id="PF20684">
    <property type="entry name" value="Fung_rhodopsin"/>
    <property type="match status" value="1"/>
</dbReference>
<evidence type="ECO:0000256" key="5">
    <source>
        <dbReference type="ARBA" id="ARBA00038359"/>
    </source>
</evidence>
<comment type="caution">
    <text evidence="9">The sequence shown here is derived from an EMBL/GenBank/DDBJ whole genome shotgun (WGS) entry which is preliminary data.</text>
</comment>
<accession>A0A8T9BW70</accession>
<keyword evidence="10" id="KW-1185">Reference proteome</keyword>
<dbReference type="Proteomes" id="UP000469558">
    <property type="component" value="Unassembled WGS sequence"/>
</dbReference>
<sequence length="353" mass="39130">MDIPKPDGPDTSITPRMLISCWTMYGAATLIIVLRIIAKLKINLKVGLDDILLTLALLLGIANFAFDNAAVRYGLGRHFFYLTPFERVNSMKWEFVGEPVGILSPMFGRLSFMAYLLPFTGTSKPRKHFLYFLAAQHAVVNLLTIVLILVQCKHLATLWDPMGVPGKCWNPQVQADYGYFQGATNSLTDIVLTIFPAMIIWNLQLAKHLKIGLSIVLGLSSFAMIASIIRTKLTAQIADRSDFTWNTVDFIIWCTVENCTVMITSSVPTLRSLFVRPKPATGWTYEMQHQYPKGSNGTSKSSGTTKSSSNTRKSKVVSKAYAGAESSGENIVQSQKGVPRDAIVKETQFEVAY</sequence>
<feature type="transmembrane region" description="Helical" evidence="7">
    <location>
        <begin position="129"/>
        <end position="150"/>
    </location>
</feature>
<dbReference type="EMBL" id="QGMK01002714">
    <property type="protein sequence ID" value="TVY56509.1"/>
    <property type="molecule type" value="Genomic_DNA"/>
</dbReference>
<evidence type="ECO:0000256" key="6">
    <source>
        <dbReference type="SAM" id="MobiDB-lite"/>
    </source>
</evidence>
<evidence type="ECO:0000256" key="1">
    <source>
        <dbReference type="ARBA" id="ARBA00004141"/>
    </source>
</evidence>
<dbReference type="InterPro" id="IPR049326">
    <property type="entry name" value="Rhodopsin_dom_fungi"/>
</dbReference>
<evidence type="ECO:0000256" key="7">
    <source>
        <dbReference type="SAM" id="Phobius"/>
    </source>
</evidence>
<feature type="transmembrane region" description="Helical" evidence="7">
    <location>
        <begin position="50"/>
        <end position="75"/>
    </location>
</feature>
<evidence type="ECO:0000256" key="4">
    <source>
        <dbReference type="ARBA" id="ARBA00023136"/>
    </source>
</evidence>
<name>A0A8T9BW70_9HELO</name>
<protein>
    <recommendedName>
        <fullName evidence="8">Rhodopsin domain-containing protein</fullName>
    </recommendedName>
</protein>
<feature type="transmembrane region" description="Helical" evidence="7">
    <location>
        <begin position="95"/>
        <end position="117"/>
    </location>
</feature>
<dbReference type="InterPro" id="IPR052337">
    <property type="entry name" value="SAT4-like"/>
</dbReference>
<feature type="non-terminal residue" evidence="9">
    <location>
        <position position="1"/>
    </location>
</feature>
<feature type="domain" description="Rhodopsin" evidence="8">
    <location>
        <begin position="34"/>
        <end position="275"/>
    </location>
</feature>
<evidence type="ECO:0000313" key="9">
    <source>
        <dbReference type="EMBL" id="TVY56509.1"/>
    </source>
</evidence>